<evidence type="ECO:0000256" key="1">
    <source>
        <dbReference type="SAM" id="MobiDB-lite"/>
    </source>
</evidence>
<dbReference type="AlphaFoldDB" id="A0A246J2J5"/>
<accession>A0A246J2J5</accession>
<dbReference type="EMBL" id="NIOF01000010">
    <property type="protein sequence ID" value="OWQ86809.1"/>
    <property type="molecule type" value="Genomic_DNA"/>
</dbReference>
<dbReference type="SUPFAM" id="SSF48264">
    <property type="entry name" value="Cytochrome P450"/>
    <property type="match status" value="1"/>
</dbReference>
<dbReference type="Gene3D" id="1.10.630.10">
    <property type="entry name" value="Cytochrome P450"/>
    <property type="match status" value="2"/>
</dbReference>
<name>A0A246J2J5_9BURK</name>
<dbReference type="PROSITE" id="PS00086">
    <property type="entry name" value="CYTOCHROME_P450"/>
    <property type="match status" value="1"/>
</dbReference>
<proteinExistence type="predicted"/>
<organism evidence="2 3">
    <name type="scientific">Roseateles aquatilis</name>
    <dbReference type="NCBI Taxonomy" id="431061"/>
    <lineage>
        <taxon>Bacteria</taxon>
        <taxon>Pseudomonadati</taxon>
        <taxon>Pseudomonadota</taxon>
        <taxon>Betaproteobacteria</taxon>
        <taxon>Burkholderiales</taxon>
        <taxon>Sphaerotilaceae</taxon>
        <taxon>Roseateles</taxon>
    </lineage>
</organism>
<dbReference type="GO" id="GO:0020037">
    <property type="term" value="F:heme binding"/>
    <property type="evidence" value="ECO:0007669"/>
    <property type="project" value="InterPro"/>
</dbReference>
<sequence length="325" mass="34771">MTACPFQGAAAAPPALSPLQDPDLRMRPPGEPLPAPLRAHGGALADVFARWLRQRDDDAHAAEKCFLTRALQALSDDDIRSHARRQAAIAWAGDWPHWSWAVPAATVASLLGLPIDDLAAQQRLHAALRTMAGGLSAAADGDAVRAAGTAVEHLLQALDEAERRSPDAPLQWTLLRHAPPARWSDRATFAANRLALIWQSHEAGASLLGHALLAMKTGGGAPTREALWHIARDGGAVRDTRRFDRREPVGAPVVVPLAGTDHPFGDGAHRCPGQGLTLATLHAALGWLAQQPGLRLPDVDTPLSLPNMDIPRFHPARVIDQETQP</sequence>
<dbReference type="GO" id="GO:0016705">
    <property type="term" value="F:oxidoreductase activity, acting on paired donors, with incorporation or reduction of molecular oxygen"/>
    <property type="evidence" value="ECO:0007669"/>
    <property type="project" value="InterPro"/>
</dbReference>
<dbReference type="OrthoDB" id="4168525at2"/>
<dbReference type="GO" id="GO:0004497">
    <property type="term" value="F:monooxygenase activity"/>
    <property type="evidence" value="ECO:0007669"/>
    <property type="project" value="InterPro"/>
</dbReference>
<evidence type="ECO:0000313" key="3">
    <source>
        <dbReference type="Proteomes" id="UP000197468"/>
    </source>
</evidence>
<keyword evidence="3" id="KW-1185">Reference proteome</keyword>
<feature type="region of interest" description="Disordered" evidence="1">
    <location>
        <begin position="1"/>
        <end position="37"/>
    </location>
</feature>
<gene>
    <name evidence="2" type="ORF">CDN99_19005</name>
</gene>
<protein>
    <recommendedName>
        <fullName evidence="4">Cytochrome</fullName>
    </recommendedName>
</protein>
<evidence type="ECO:0008006" key="4">
    <source>
        <dbReference type="Google" id="ProtNLM"/>
    </source>
</evidence>
<comment type="caution">
    <text evidence="2">The sequence shown here is derived from an EMBL/GenBank/DDBJ whole genome shotgun (WGS) entry which is preliminary data.</text>
</comment>
<dbReference type="Proteomes" id="UP000197468">
    <property type="component" value="Unassembled WGS sequence"/>
</dbReference>
<reference evidence="2 3" key="1">
    <citation type="journal article" date="2008" name="Int. J. Syst. Evol. Microbiol.">
        <title>Description of Roseateles aquatilis sp. nov. and Roseateles terrae sp. nov., in the class Betaproteobacteria, and emended description of the genus Roseateles.</title>
        <authorList>
            <person name="Gomila M."/>
            <person name="Bowien B."/>
            <person name="Falsen E."/>
            <person name="Moore E.R."/>
            <person name="Lalucat J."/>
        </authorList>
    </citation>
    <scope>NUCLEOTIDE SEQUENCE [LARGE SCALE GENOMIC DNA]</scope>
    <source>
        <strain evidence="2 3">CCUG 48205</strain>
    </source>
</reference>
<dbReference type="RefSeq" id="WP_088386477.1">
    <property type="nucleotide sequence ID" value="NZ_NIOF01000010.1"/>
</dbReference>
<dbReference type="InterPro" id="IPR017972">
    <property type="entry name" value="Cyt_P450_CS"/>
</dbReference>
<evidence type="ECO:0000313" key="2">
    <source>
        <dbReference type="EMBL" id="OWQ86809.1"/>
    </source>
</evidence>
<dbReference type="GO" id="GO:0005506">
    <property type="term" value="F:iron ion binding"/>
    <property type="evidence" value="ECO:0007669"/>
    <property type="project" value="InterPro"/>
</dbReference>
<dbReference type="InterPro" id="IPR036396">
    <property type="entry name" value="Cyt_P450_sf"/>
</dbReference>